<evidence type="ECO:0000259" key="5">
    <source>
        <dbReference type="PROSITE" id="PS51078"/>
    </source>
</evidence>
<dbReference type="InterPro" id="IPR014757">
    <property type="entry name" value="Tscrpt_reg_IclR_C"/>
</dbReference>
<dbReference type="InterPro" id="IPR036388">
    <property type="entry name" value="WH-like_DNA-bd_sf"/>
</dbReference>
<proteinExistence type="predicted"/>
<dbReference type="PANTHER" id="PTHR30136">
    <property type="entry name" value="HELIX-TURN-HELIX TRANSCRIPTIONAL REGULATOR, ICLR FAMILY"/>
    <property type="match status" value="1"/>
</dbReference>
<evidence type="ECO:0000256" key="2">
    <source>
        <dbReference type="ARBA" id="ARBA00023125"/>
    </source>
</evidence>
<dbReference type="PANTHER" id="PTHR30136:SF24">
    <property type="entry name" value="HTH-TYPE TRANSCRIPTIONAL REPRESSOR ALLR"/>
    <property type="match status" value="1"/>
</dbReference>
<dbReference type="Gene3D" id="1.10.10.10">
    <property type="entry name" value="Winged helix-like DNA-binding domain superfamily/Winged helix DNA-binding domain"/>
    <property type="match status" value="1"/>
</dbReference>
<dbReference type="Pfam" id="PF01614">
    <property type="entry name" value="IclR_C"/>
    <property type="match status" value="1"/>
</dbReference>
<evidence type="ECO:0000259" key="4">
    <source>
        <dbReference type="PROSITE" id="PS51077"/>
    </source>
</evidence>
<evidence type="ECO:0000256" key="3">
    <source>
        <dbReference type="ARBA" id="ARBA00023163"/>
    </source>
</evidence>
<dbReference type="InterPro" id="IPR029016">
    <property type="entry name" value="GAF-like_dom_sf"/>
</dbReference>
<dbReference type="InterPro" id="IPR050707">
    <property type="entry name" value="HTH_MetabolicPath_Reg"/>
</dbReference>
<accession>A0ABQ2M248</accession>
<organism evidence="6 7">
    <name type="scientific">Streptomyces daqingensis</name>
    <dbReference type="NCBI Taxonomy" id="1472640"/>
    <lineage>
        <taxon>Bacteria</taxon>
        <taxon>Bacillati</taxon>
        <taxon>Actinomycetota</taxon>
        <taxon>Actinomycetes</taxon>
        <taxon>Kitasatosporales</taxon>
        <taxon>Streptomycetaceae</taxon>
        <taxon>Streptomyces</taxon>
    </lineage>
</organism>
<dbReference type="RefSeq" id="WP_189036003.1">
    <property type="nucleotide sequence ID" value="NZ_BMMP01000003.1"/>
</dbReference>
<dbReference type="SMART" id="SM00346">
    <property type="entry name" value="HTH_ICLR"/>
    <property type="match status" value="1"/>
</dbReference>
<dbReference type="InterPro" id="IPR005471">
    <property type="entry name" value="Tscrpt_reg_IclR_N"/>
</dbReference>
<dbReference type="InterPro" id="IPR036390">
    <property type="entry name" value="WH_DNA-bd_sf"/>
</dbReference>
<feature type="domain" description="IclR-ED" evidence="5">
    <location>
        <begin position="72"/>
        <end position="251"/>
    </location>
</feature>
<comment type="caution">
    <text evidence="6">The sequence shown here is derived from an EMBL/GenBank/DDBJ whole genome shotgun (WGS) entry which is preliminary data.</text>
</comment>
<keyword evidence="7" id="KW-1185">Reference proteome</keyword>
<keyword evidence="3" id="KW-0804">Transcription</keyword>
<dbReference type="SUPFAM" id="SSF55781">
    <property type="entry name" value="GAF domain-like"/>
    <property type="match status" value="1"/>
</dbReference>
<dbReference type="Proteomes" id="UP000631535">
    <property type="component" value="Unassembled WGS sequence"/>
</dbReference>
<evidence type="ECO:0000313" key="7">
    <source>
        <dbReference type="Proteomes" id="UP000631535"/>
    </source>
</evidence>
<name>A0ABQ2M248_9ACTN</name>
<dbReference type="SUPFAM" id="SSF46785">
    <property type="entry name" value="Winged helix' DNA-binding domain"/>
    <property type="match status" value="1"/>
</dbReference>
<dbReference type="EMBL" id="BMMP01000003">
    <property type="protein sequence ID" value="GGO45033.1"/>
    <property type="molecule type" value="Genomic_DNA"/>
</dbReference>
<dbReference type="Gene3D" id="3.30.450.40">
    <property type="match status" value="1"/>
</dbReference>
<evidence type="ECO:0000256" key="1">
    <source>
        <dbReference type="ARBA" id="ARBA00023015"/>
    </source>
</evidence>
<keyword evidence="2" id="KW-0238">DNA-binding</keyword>
<keyword evidence="1" id="KW-0805">Transcription regulation</keyword>
<protein>
    <submittedName>
        <fullName evidence="6">IclR family transcriptional regulator</fullName>
    </submittedName>
</protein>
<reference evidence="7" key="1">
    <citation type="journal article" date="2019" name="Int. J. Syst. Evol. Microbiol.">
        <title>The Global Catalogue of Microorganisms (GCM) 10K type strain sequencing project: providing services to taxonomists for standard genome sequencing and annotation.</title>
        <authorList>
            <consortium name="The Broad Institute Genomics Platform"/>
            <consortium name="The Broad Institute Genome Sequencing Center for Infectious Disease"/>
            <person name="Wu L."/>
            <person name="Ma J."/>
        </authorList>
    </citation>
    <scope>NUCLEOTIDE SEQUENCE [LARGE SCALE GENOMIC DNA]</scope>
    <source>
        <strain evidence="7">CGMCC 4.7178</strain>
    </source>
</reference>
<dbReference type="PROSITE" id="PS51077">
    <property type="entry name" value="HTH_ICLR"/>
    <property type="match status" value="1"/>
</dbReference>
<dbReference type="Pfam" id="PF09339">
    <property type="entry name" value="HTH_IclR"/>
    <property type="match status" value="1"/>
</dbReference>
<feature type="domain" description="HTH iclR-type" evidence="4">
    <location>
        <begin position="10"/>
        <end position="71"/>
    </location>
</feature>
<sequence length="262" mass="27635">MEVSGRTGTGSVTSRALRVLEVFSAAEPVLTLTEISRLSQLPLTTAHRLVNELAEWGALERSPDGGYRIGLRLWEVAALAPRGLGLRETALPYLSDLARVTGENVQLAVREELSVVYVERLAGRGSVPVLTRVGGRFALTPTGVGRVLLAHAPAEVQESVLAQPPARYTERTECDAGRLRQALAEVRRTGVAVCERQVTMDSVSVAAPVHGTGAEVVAAVSVVAHVDAVEAHTLVPLVQVAASGISRSLGAPSPAPPARSRR</sequence>
<evidence type="ECO:0000313" key="6">
    <source>
        <dbReference type="EMBL" id="GGO45033.1"/>
    </source>
</evidence>
<gene>
    <name evidence="6" type="ORF">GCM10012287_11960</name>
</gene>
<dbReference type="PROSITE" id="PS51078">
    <property type="entry name" value="ICLR_ED"/>
    <property type="match status" value="1"/>
</dbReference>